<protein>
    <submittedName>
        <fullName evidence="2">Uncharacterized protein</fullName>
    </submittedName>
</protein>
<dbReference type="OrthoDB" id="2980495at2759"/>
<proteinExistence type="predicted"/>
<gene>
    <name evidence="2" type="ORF">K435DRAFT_862056</name>
</gene>
<feature type="compositionally biased region" description="Low complexity" evidence="1">
    <location>
        <begin position="148"/>
        <end position="168"/>
    </location>
</feature>
<name>A0A4S8LV03_DENBC</name>
<reference evidence="2 3" key="1">
    <citation type="journal article" date="2019" name="Nat. Ecol. Evol.">
        <title>Megaphylogeny resolves global patterns of mushroom evolution.</title>
        <authorList>
            <person name="Varga T."/>
            <person name="Krizsan K."/>
            <person name="Foldi C."/>
            <person name="Dima B."/>
            <person name="Sanchez-Garcia M."/>
            <person name="Sanchez-Ramirez S."/>
            <person name="Szollosi G.J."/>
            <person name="Szarkandi J.G."/>
            <person name="Papp V."/>
            <person name="Albert L."/>
            <person name="Andreopoulos W."/>
            <person name="Angelini C."/>
            <person name="Antonin V."/>
            <person name="Barry K.W."/>
            <person name="Bougher N.L."/>
            <person name="Buchanan P."/>
            <person name="Buyck B."/>
            <person name="Bense V."/>
            <person name="Catcheside P."/>
            <person name="Chovatia M."/>
            <person name="Cooper J."/>
            <person name="Damon W."/>
            <person name="Desjardin D."/>
            <person name="Finy P."/>
            <person name="Geml J."/>
            <person name="Haridas S."/>
            <person name="Hughes K."/>
            <person name="Justo A."/>
            <person name="Karasinski D."/>
            <person name="Kautmanova I."/>
            <person name="Kiss B."/>
            <person name="Kocsube S."/>
            <person name="Kotiranta H."/>
            <person name="LaButti K.M."/>
            <person name="Lechner B.E."/>
            <person name="Liimatainen K."/>
            <person name="Lipzen A."/>
            <person name="Lukacs Z."/>
            <person name="Mihaltcheva S."/>
            <person name="Morgado L.N."/>
            <person name="Niskanen T."/>
            <person name="Noordeloos M.E."/>
            <person name="Ohm R.A."/>
            <person name="Ortiz-Santana B."/>
            <person name="Ovrebo C."/>
            <person name="Racz N."/>
            <person name="Riley R."/>
            <person name="Savchenko A."/>
            <person name="Shiryaev A."/>
            <person name="Soop K."/>
            <person name="Spirin V."/>
            <person name="Szebenyi C."/>
            <person name="Tomsovsky M."/>
            <person name="Tulloss R.E."/>
            <person name="Uehling J."/>
            <person name="Grigoriev I.V."/>
            <person name="Vagvolgyi C."/>
            <person name="Papp T."/>
            <person name="Martin F.M."/>
            <person name="Miettinen O."/>
            <person name="Hibbett D.S."/>
            <person name="Nagy L.G."/>
        </authorList>
    </citation>
    <scope>NUCLEOTIDE SEQUENCE [LARGE SCALE GENOMIC DNA]</scope>
    <source>
        <strain evidence="2 3">CBS 962.96</strain>
    </source>
</reference>
<evidence type="ECO:0000313" key="2">
    <source>
        <dbReference type="EMBL" id="THU92868.1"/>
    </source>
</evidence>
<evidence type="ECO:0000313" key="3">
    <source>
        <dbReference type="Proteomes" id="UP000297245"/>
    </source>
</evidence>
<evidence type="ECO:0000256" key="1">
    <source>
        <dbReference type="SAM" id="MobiDB-lite"/>
    </source>
</evidence>
<organism evidence="2 3">
    <name type="scientific">Dendrothele bispora (strain CBS 962.96)</name>
    <dbReference type="NCBI Taxonomy" id="1314807"/>
    <lineage>
        <taxon>Eukaryota</taxon>
        <taxon>Fungi</taxon>
        <taxon>Dikarya</taxon>
        <taxon>Basidiomycota</taxon>
        <taxon>Agaricomycotina</taxon>
        <taxon>Agaricomycetes</taxon>
        <taxon>Agaricomycetidae</taxon>
        <taxon>Agaricales</taxon>
        <taxon>Agaricales incertae sedis</taxon>
        <taxon>Dendrothele</taxon>
    </lineage>
</organism>
<sequence length="168" mass="18755">MVDKSGGDFSGSFYHQVIAPNVDNFIKCTKNWETAFDIKSRSRSHTSPNNHPELRALQAEIKSSELHLFHPGCLYPEHIATDLLTNGYNRLSSEGKLKTFTIMKSSSRAKFIAAIHKEKKQLGNLFPLQDIQMNVNSTSLPTPESHDNTYNFDSDSDSTSSNTSDSSI</sequence>
<dbReference type="Proteomes" id="UP000297245">
    <property type="component" value="Unassembled WGS sequence"/>
</dbReference>
<dbReference type="AlphaFoldDB" id="A0A4S8LV03"/>
<feature type="region of interest" description="Disordered" evidence="1">
    <location>
        <begin position="136"/>
        <end position="168"/>
    </location>
</feature>
<dbReference type="EMBL" id="ML179265">
    <property type="protein sequence ID" value="THU92868.1"/>
    <property type="molecule type" value="Genomic_DNA"/>
</dbReference>
<keyword evidence="3" id="KW-1185">Reference proteome</keyword>
<accession>A0A4S8LV03</accession>